<evidence type="ECO:0000313" key="1">
    <source>
        <dbReference type="EMBL" id="QEQ93372.1"/>
    </source>
</evidence>
<keyword evidence="2" id="KW-1185">Reference proteome</keyword>
<evidence type="ECO:0000313" key="2">
    <source>
        <dbReference type="Proteomes" id="UP000327103"/>
    </source>
</evidence>
<name>A0A5J6D663_9CAUD</name>
<proteinExistence type="predicted"/>
<dbReference type="GeneID" id="55622530"/>
<sequence>MEYKFCKNCGVEHPLTKEYFYTNGIYPSGKQKWKPTCKISENAKRRETVDSIIAEYFPILECSICGYNKCKQALDFHHIDENSKDYNISQFRSSGISRDKLREELQKCILVCANCHREIHST</sequence>
<dbReference type="KEGG" id="vg:55622530"/>
<dbReference type="EMBL" id="MN197465">
    <property type="protein sequence ID" value="QEQ93372.1"/>
    <property type="molecule type" value="Genomic_DNA"/>
</dbReference>
<organism evidence="1 2">
    <name type="scientific">Salmonella phage 2-3</name>
    <dbReference type="NCBI Taxonomy" id="2601697"/>
    <lineage>
        <taxon>Viruses</taxon>
        <taxon>Duplodnaviria</taxon>
        <taxon>Heunggongvirae</taxon>
        <taxon>Uroviricota</taxon>
        <taxon>Caudoviricetes</taxon>
        <taxon>Demerecviridae</taxon>
        <taxon>Markadamsvirinae</taxon>
        <taxon>Epseptimavirus</taxon>
        <taxon>Epseptimavirus ev23</taxon>
    </lineage>
</organism>
<dbReference type="Proteomes" id="UP000327103">
    <property type="component" value="Segment"/>
</dbReference>
<dbReference type="RefSeq" id="YP_009851975.1">
    <property type="nucleotide sequence ID" value="NC_048809.1"/>
</dbReference>
<accession>A0A5J6D663</accession>
<reference evidence="1 2" key="1">
    <citation type="submission" date="2019-07" db="EMBL/GenBank/DDBJ databases">
        <authorList>
            <person name="Cong C."/>
            <person name="Yuan Y."/>
            <person name="Xu Y."/>
            <person name="Wang L."/>
            <person name="Li X."/>
        </authorList>
    </citation>
    <scope>NUCLEOTIDE SEQUENCE [LARGE SCALE GENOMIC DNA]</scope>
</reference>
<protein>
    <submittedName>
        <fullName evidence="1">Putative HNH nuclease domain-containing protein</fullName>
    </submittedName>
</protein>